<dbReference type="EMBL" id="CAOF01000020">
    <property type="protein sequence ID" value="CCO44548.1"/>
    <property type="molecule type" value="Genomic_DNA"/>
</dbReference>
<evidence type="ECO:0000313" key="15">
    <source>
        <dbReference type="EMBL" id="CCO44548.1"/>
    </source>
</evidence>
<keyword evidence="9 12" id="KW-1133">Transmembrane helix</keyword>
<organism evidence="15 16">
    <name type="scientific">Vibrio nigripulchritudo SOn1</name>
    <dbReference type="NCBI Taxonomy" id="1238450"/>
    <lineage>
        <taxon>Bacteria</taxon>
        <taxon>Pseudomonadati</taxon>
        <taxon>Pseudomonadota</taxon>
        <taxon>Gammaproteobacteria</taxon>
        <taxon>Vibrionales</taxon>
        <taxon>Vibrionaceae</taxon>
        <taxon>Vibrio</taxon>
    </lineage>
</organism>
<dbReference type="GO" id="GO:0008982">
    <property type="term" value="F:protein-N(PI)-phosphohistidine-sugar phosphotransferase activity"/>
    <property type="evidence" value="ECO:0007669"/>
    <property type="project" value="InterPro"/>
</dbReference>
<dbReference type="PROSITE" id="PS51098">
    <property type="entry name" value="PTS_EIIB_TYPE_1"/>
    <property type="match status" value="1"/>
</dbReference>
<keyword evidence="2" id="KW-0813">Transport</keyword>
<dbReference type="Pfam" id="PF02378">
    <property type="entry name" value="PTS_EIIC"/>
    <property type="match status" value="1"/>
</dbReference>
<evidence type="ECO:0000256" key="5">
    <source>
        <dbReference type="ARBA" id="ARBA00022679"/>
    </source>
</evidence>
<accession>A0AAV2VIS0</accession>
<dbReference type="PANTHER" id="PTHR30009:SF4">
    <property type="entry name" value="PTS SYSTEM N-ACETYLGLUCOSAMINE-SPECIFIC EIICBA COMPONENT"/>
    <property type="match status" value="1"/>
</dbReference>
<protein>
    <submittedName>
        <fullName evidence="15">PTS permease for N-acetylglucosamine and glucose</fullName>
    </submittedName>
</protein>
<dbReference type="InterPro" id="IPR003352">
    <property type="entry name" value="PTS_EIIC"/>
</dbReference>
<evidence type="ECO:0000256" key="9">
    <source>
        <dbReference type="ARBA" id="ARBA00022989"/>
    </source>
</evidence>
<keyword evidence="4" id="KW-0762">Sugar transport</keyword>
<sequence length="504" mass="53571">MRFSLTINNLRGNNVNILGYLQKIGKALMVPIAVLPAGGLMLGLGYAIDPAGWGANSALATILVFGGKGIMDNQAWLFAVGVAYGLAKDNNGAAALSGLLGLLIIEMIVGNVAVISQITGVPVNDMSQAQVIASGAAVSAFTGILIGIVAATLYNRFHNIQLPAVLGFFGGRRFVPIVTSFAAILISLVMVYVWPVVYGSLVNFGIAISELGATGAGLYGFFNRLLIPVGLHHALNQVFIFDLVGISDISKFWSGTGELGVTGIYQAGFFPVMGYGLPAACLAMYHCAKPENKKKVGGILGASAFTAILTGVTEPIEFAFMFVAPVLYVIHAILTALSMYIAASMQWIAGFTFSGGLIDFALSFNLPLAVKPYMLIVQGLCFSAIYYSVFRFAIVKFDLKTPGREALVEGDSEAIEIGEKARLYLKALGGHENLISIDSCITRLRLTLKNRDLADETTLKNIGAMGVVRIGTNNLQVIVGTEAEQIAHEMKQIPRTETLTEVVT</sequence>
<dbReference type="InterPro" id="IPR036878">
    <property type="entry name" value="Glu_permease_IIB"/>
</dbReference>
<dbReference type="GO" id="GO:0015764">
    <property type="term" value="P:N-acetylglucosamine transport"/>
    <property type="evidence" value="ECO:0007669"/>
    <property type="project" value="TreeGrafter"/>
</dbReference>
<dbReference type="NCBIfam" id="TIGR01998">
    <property type="entry name" value="PTS-II-BC-nag"/>
    <property type="match status" value="1"/>
</dbReference>
<keyword evidence="10 12" id="KW-0472">Membrane</keyword>
<dbReference type="InterPro" id="IPR001996">
    <property type="entry name" value="PTS_IIB_1"/>
</dbReference>
<feature type="transmembrane region" description="Helical" evidence="12">
    <location>
        <begin position="265"/>
        <end position="284"/>
    </location>
</feature>
<dbReference type="SUPFAM" id="SSF55604">
    <property type="entry name" value="Glucose permease domain IIB"/>
    <property type="match status" value="1"/>
</dbReference>
<dbReference type="Gene3D" id="3.30.1360.60">
    <property type="entry name" value="Glucose permease domain IIB"/>
    <property type="match status" value="1"/>
</dbReference>
<keyword evidence="8" id="KW-0418">Kinase</keyword>
<proteinExistence type="predicted"/>
<keyword evidence="5" id="KW-0808">Transferase</keyword>
<evidence type="ECO:0000256" key="8">
    <source>
        <dbReference type="ARBA" id="ARBA00022777"/>
    </source>
</evidence>
<feature type="transmembrane region" description="Helical" evidence="12">
    <location>
        <begin position="234"/>
        <end position="253"/>
    </location>
</feature>
<evidence type="ECO:0000259" key="13">
    <source>
        <dbReference type="PROSITE" id="PS51098"/>
    </source>
</evidence>
<feature type="transmembrane region" description="Helical" evidence="12">
    <location>
        <begin position="131"/>
        <end position="154"/>
    </location>
</feature>
<evidence type="ECO:0000256" key="2">
    <source>
        <dbReference type="ARBA" id="ARBA00022448"/>
    </source>
</evidence>
<dbReference type="InterPro" id="IPR050429">
    <property type="entry name" value="PTS_Glucose_EIICBA"/>
</dbReference>
<dbReference type="InterPro" id="IPR018113">
    <property type="entry name" value="PTrfase_EIIB_Cys"/>
</dbReference>
<evidence type="ECO:0000256" key="12">
    <source>
        <dbReference type="SAM" id="Phobius"/>
    </source>
</evidence>
<feature type="transmembrane region" description="Helical" evidence="12">
    <location>
        <begin position="99"/>
        <end position="119"/>
    </location>
</feature>
<dbReference type="GO" id="GO:0009401">
    <property type="term" value="P:phosphoenolpyruvate-dependent sugar phosphotransferase system"/>
    <property type="evidence" value="ECO:0007669"/>
    <property type="project" value="UniProtKB-KW"/>
</dbReference>
<evidence type="ECO:0000256" key="11">
    <source>
        <dbReference type="PROSITE-ProRule" id="PRU00421"/>
    </source>
</evidence>
<dbReference type="GO" id="GO:0015572">
    <property type="term" value="F:N-acetylglucosamine transmembrane transporter activity"/>
    <property type="evidence" value="ECO:0007669"/>
    <property type="project" value="InterPro"/>
</dbReference>
<feature type="transmembrane region" description="Helical" evidence="12">
    <location>
        <begin position="174"/>
        <end position="195"/>
    </location>
</feature>
<feature type="domain" description="PTS EIIC type-1" evidence="14">
    <location>
        <begin position="15"/>
        <end position="406"/>
    </location>
</feature>
<comment type="subcellular location">
    <subcellularLocation>
        <location evidence="1">Cell membrane</location>
        <topology evidence="1">Multi-pass membrane protein</topology>
    </subcellularLocation>
</comment>
<feature type="domain" description="PTS EIIB type-1" evidence="13">
    <location>
        <begin position="418"/>
        <end position="500"/>
    </location>
</feature>
<dbReference type="FunFam" id="3.30.1360.60:FF:000001">
    <property type="entry name" value="PTS system glucose-specific IIBC component PtsG"/>
    <property type="match status" value="1"/>
</dbReference>
<evidence type="ECO:0000256" key="10">
    <source>
        <dbReference type="ARBA" id="ARBA00023136"/>
    </source>
</evidence>
<evidence type="ECO:0000313" key="16">
    <source>
        <dbReference type="Proteomes" id="UP000018211"/>
    </source>
</evidence>
<feature type="transmembrane region" description="Helical" evidence="12">
    <location>
        <begin position="318"/>
        <end position="340"/>
    </location>
</feature>
<dbReference type="GO" id="GO:0090563">
    <property type="term" value="F:protein-phosphocysteine-sugar phosphotransferase activity"/>
    <property type="evidence" value="ECO:0007669"/>
    <property type="project" value="TreeGrafter"/>
</dbReference>
<evidence type="ECO:0000259" key="14">
    <source>
        <dbReference type="PROSITE" id="PS51103"/>
    </source>
</evidence>
<evidence type="ECO:0000256" key="1">
    <source>
        <dbReference type="ARBA" id="ARBA00004651"/>
    </source>
</evidence>
<feature type="transmembrane region" description="Helical" evidence="12">
    <location>
        <begin position="372"/>
        <end position="394"/>
    </location>
</feature>
<dbReference type="GO" id="GO:0016301">
    <property type="term" value="F:kinase activity"/>
    <property type="evidence" value="ECO:0007669"/>
    <property type="project" value="UniProtKB-KW"/>
</dbReference>
<keyword evidence="7 12" id="KW-0812">Transmembrane</keyword>
<dbReference type="PROSITE" id="PS01035">
    <property type="entry name" value="PTS_EIIB_TYPE_1_CYS"/>
    <property type="match status" value="1"/>
</dbReference>
<dbReference type="InterPro" id="IPR010974">
    <property type="entry name" value="PTS_IIBC_nag"/>
</dbReference>
<dbReference type="NCBIfam" id="TIGR00826">
    <property type="entry name" value="EIIB_glc"/>
    <property type="match status" value="1"/>
</dbReference>
<keyword evidence="3" id="KW-1003">Cell membrane</keyword>
<dbReference type="GO" id="GO:0005886">
    <property type="term" value="C:plasma membrane"/>
    <property type="evidence" value="ECO:0007669"/>
    <property type="project" value="UniProtKB-SubCell"/>
</dbReference>
<evidence type="ECO:0000256" key="3">
    <source>
        <dbReference type="ARBA" id="ARBA00022475"/>
    </source>
</evidence>
<evidence type="ECO:0000256" key="4">
    <source>
        <dbReference type="ARBA" id="ARBA00022597"/>
    </source>
</evidence>
<dbReference type="GO" id="GO:0019866">
    <property type="term" value="C:organelle inner membrane"/>
    <property type="evidence" value="ECO:0007669"/>
    <property type="project" value="InterPro"/>
</dbReference>
<evidence type="ECO:0000256" key="6">
    <source>
        <dbReference type="ARBA" id="ARBA00022683"/>
    </source>
</evidence>
<feature type="transmembrane region" description="Helical" evidence="12">
    <location>
        <begin position="347"/>
        <end position="366"/>
    </location>
</feature>
<dbReference type="CDD" id="cd00212">
    <property type="entry name" value="PTS_IIB_glc"/>
    <property type="match status" value="1"/>
</dbReference>
<name>A0AAV2VIS0_9VIBR</name>
<feature type="transmembrane region" description="Helical" evidence="12">
    <location>
        <begin position="296"/>
        <end position="312"/>
    </location>
</feature>
<feature type="transmembrane region" description="Helical" evidence="12">
    <location>
        <begin position="60"/>
        <end position="87"/>
    </location>
</feature>
<comment type="caution">
    <text evidence="15">The sequence shown here is derived from an EMBL/GenBank/DDBJ whole genome shotgun (WGS) entry which is preliminary data.</text>
</comment>
<evidence type="ECO:0000256" key="7">
    <source>
        <dbReference type="ARBA" id="ARBA00022692"/>
    </source>
</evidence>
<dbReference type="PANTHER" id="PTHR30009">
    <property type="entry name" value="CYTOCHROME C-TYPE SYNTHESIS PROTEIN AND PTS TRANSMEMBRANE COMPONENT"/>
    <property type="match status" value="1"/>
</dbReference>
<dbReference type="AlphaFoldDB" id="A0AAV2VIS0"/>
<feature type="transmembrane region" description="Helical" evidence="12">
    <location>
        <begin position="27"/>
        <end position="48"/>
    </location>
</feature>
<dbReference type="Pfam" id="PF00367">
    <property type="entry name" value="PTS_EIIB"/>
    <property type="match status" value="1"/>
</dbReference>
<feature type="active site" description="Phosphocysteine intermediate; for EIIB activity" evidence="11">
    <location>
        <position position="440"/>
    </location>
</feature>
<dbReference type="Proteomes" id="UP000018211">
    <property type="component" value="Unassembled WGS sequence"/>
</dbReference>
<gene>
    <name evidence="15" type="primary">nagE</name>
    <name evidence="15" type="ORF">VIBNISOn1_1160056</name>
</gene>
<keyword evidence="6" id="KW-0598">Phosphotransferase system</keyword>
<dbReference type="PROSITE" id="PS51103">
    <property type="entry name" value="PTS_EIIC_TYPE_1"/>
    <property type="match status" value="1"/>
</dbReference>
<reference evidence="15 16" key="1">
    <citation type="journal article" date="2013" name="ISME J.">
        <title>Comparative genomics of pathogenic lineages of Vibrio nigripulchritudo identifies virulence-associated traits.</title>
        <authorList>
            <person name="Goudenege D."/>
            <person name="Labreuche Y."/>
            <person name="Krin E."/>
            <person name="Ansquer D."/>
            <person name="Mangenot S."/>
            <person name="Calteau A."/>
            <person name="Medigue C."/>
            <person name="Mazel D."/>
            <person name="Polz M.F."/>
            <person name="Le Roux F."/>
        </authorList>
    </citation>
    <scope>NUCLEOTIDE SEQUENCE [LARGE SCALE GENOMIC DNA]</scope>
    <source>
        <strain evidence="15 16">SOn1</strain>
    </source>
</reference>
<feature type="transmembrane region" description="Helical" evidence="12">
    <location>
        <begin position="201"/>
        <end position="222"/>
    </location>
</feature>
<dbReference type="InterPro" id="IPR013013">
    <property type="entry name" value="PTS_EIIC_1"/>
</dbReference>